<feature type="transmembrane region" description="Helical" evidence="7">
    <location>
        <begin position="519"/>
        <end position="537"/>
    </location>
</feature>
<dbReference type="InterPro" id="IPR024989">
    <property type="entry name" value="MFS_assoc_dom"/>
</dbReference>
<feature type="domain" description="Major facilitator superfamily associated" evidence="8">
    <location>
        <begin position="88"/>
        <end position="611"/>
    </location>
</feature>
<dbReference type="EMBL" id="JAWQEG010000971">
    <property type="protein sequence ID" value="KAK3883647.1"/>
    <property type="molecule type" value="Genomic_DNA"/>
</dbReference>
<evidence type="ECO:0000313" key="9">
    <source>
        <dbReference type="EMBL" id="KAK3883647.1"/>
    </source>
</evidence>
<dbReference type="PANTHER" id="PTHR16172:SF35">
    <property type="entry name" value="MAJOR FACILITATOR SUPERFAMILY (MFS) PROFILE DOMAIN-CONTAINING PROTEIN"/>
    <property type="match status" value="1"/>
</dbReference>
<name>A0AAE1FZN8_PETCI</name>
<feature type="transmembrane region" description="Helical" evidence="7">
    <location>
        <begin position="380"/>
        <end position="400"/>
    </location>
</feature>
<evidence type="ECO:0000259" key="8">
    <source>
        <dbReference type="Pfam" id="PF12832"/>
    </source>
</evidence>
<evidence type="ECO:0000256" key="1">
    <source>
        <dbReference type="ARBA" id="ARBA00004141"/>
    </source>
</evidence>
<dbReference type="PANTHER" id="PTHR16172">
    <property type="entry name" value="MAJOR FACILITATOR SUPERFAMILY DOMAIN-CONTAINING PROTEIN 6-LIKE"/>
    <property type="match status" value="1"/>
</dbReference>
<feature type="transmembrane region" description="Helical" evidence="7">
    <location>
        <begin position="587"/>
        <end position="606"/>
    </location>
</feature>
<feature type="transmembrane region" description="Helical" evidence="7">
    <location>
        <begin position="122"/>
        <end position="140"/>
    </location>
</feature>
<dbReference type="Gene3D" id="1.20.1250.20">
    <property type="entry name" value="MFS general substrate transporter like domains"/>
    <property type="match status" value="3"/>
</dbReference>
<reference evidence="9" key="1">
    <citation type="submission" date="2023-10" db="EMBL/GenBank/DDBJ databases">
        <title>Genome assemblies of two species of porcelain crab, Petrolisthes cinctipes and Petrolisthes manimaculis (Anomura: Porcellanidae).</title>
        <authorList>
            <person name="Angst P."/>
        </authorList>
    </citation>
    <scope>NUCLEOTIDE SEQUENCE</scope>
    <source>
        <strain evidence="9">PB745_01</strain>
        <tissue evidence="9">Gill</tissue>
    </source>
</reference>
<gene>
    <name evidence="9" type="ORF">Pcinc_012057</name>
</gene>
<evidence type="ECO:0000256" key="6">
    <source>
        <dbReference type="SAM" id="MobiDB-lite"/>
    </source>
</evidence>
<evidence type="ECO:0000256" key="7">
    <source>
        <dbReference type="SAM" id="Phobius"/>
    </source>
</evidence>
<feature type="transmembrane region" description="Helical" evidence="7">
    <location>
        <begin position="552"/>
        <end position="575"/>
    </location>
</feature>
<comment type="subcellular location">
    <subcellularLocation>
        <location evidence="1">Membrane</location>
        <topology evidence="1">Multi-pass membrane protein</topology>
    </subcellularLocation>
</comment>
<evidence type="ECO:0000256" key="3">
    <source>
        <dbReference type="ARBA" id="ARBA00022692"/>
    </source>
</evidence>
<organism evidence="9 10">
    <name type="scientific">Petrolisthes cinctipes</name>
    <name type="common">Flat porcelain crab</name>
    <dbReference type="NCBI Taxonomy" id="88211"/>
    <lineage>
        <taxon>Eukaryota</taxon>
        <taxon>Metazoa</taxon>
        <taxon>Ecdysozoa</taxon>
        <taxon>Arthropoda</taxon>
        <taxon>Crustacea</taxon>
        <taxon>Multicrustacea</taxon>
        <taxon>Malacostraca</taxon>
        <taxon>Eumalacostraca</taxon>
        <taxon>Eucarida</taxon>
        <taxon>Decapoda</taxon>
        <taxon>Pleocyemata</taxon>
        <taxon>Anomura</taxon>
        <taxon>Galatheoidea</taxon>
        <taxon>Porcellanidae</taxon>
        <taxon>Petrolisthes</taxon>
    </lineage>
</organism>
<sequence>MLYNDGRTLSLPFTAMSEKTNEEEKEKKEEGDEGREKTKQQQQKEREGEKEEEEKDGVDADQKKASKNCGRPQWVTRVLADLRRKEFVALKILFFLLIGAMMSLFPFLTLQARSLGITERELSILFALSPIVAFIGPPLTGIIADRIGNFKVLLSVLMGVSGVVSLGYLAVPVARRVVPLPSHLPYTLITTTLDPSLTTTLDPSLTNTNTTPSLSLTLNSPHRCDYQSNIDVFSLNIAHCFLSSLCTTEPGNETAQWTADNNVTVMTKVEVKVVRGTLETSNTTTNTSLQVIAWPPPNLQVNGSVKNDGECLICYGWAPSQDLCTNTNTTQELDITATFFSFMCVRLFNGVMLAVSHTMFQGATMAILREFNGDYGLQRLYANLGAIVMTPFSGYLIDVFSKMNGTQDFRPAFFLFFVLKTAAALVILTMNLDFRMPSSQVTKDVKVLLRNPEVLTLLMVMLITGTFFGLLDTFLFWLLQDLGAKKSLMGITVTVGTVAGIPILVASKSIIRKLGHANTIVLSLAFYVIRMIGYSYLTNPWWCMPFETLECFTVSLLGTAAVLYTDVLATPNTIATLQGMAMGIHHGIGRAIGSLVGGFLIAPIGIRATFRLAAGLSAITCIIYFILNRVFFHKQQLERKNKSAKAPQTNGEVVDVESNIVENSKDTSSDVGNSKVVKREYSNPVFEKD</sequence>
<feature type="region of interest" description="Disordered" evidence="6">
    <location>
        <begin position="1"/>
        <end position="65"/>
    </location>
</feature>
<feature type="transmembrane region" description="Helical" evidence="7">
    <location>
        <begin position="152"/>
        <end position="171"/>
    </location>
</feature>
<keyword evidence="4 7" id="KW-1133">Transmembrane helix</keyword>
<feature type="transmembrane region" description="Helical" evidence="7">
    <location>
        <begin position="412"/>
        <end position="434"/>
    </location>
</feature>
<dbReference type="SUPFAM" id="SSF103473">
    <property type="entry name" value="MFS general substrate transporter"/>
    <property type="match status" value="1"/>
</dbReference>
<comment type="similarity">
    <text evidence="2">Belongs to the major facilitator superfamily. MFSD6 family.</text>
</comment>
<dbReference type="Proteomes" id="UP001286313">
    <property type="component" value="Unassembled WGS sequence"/>
</dbReference>
<evidence type="ECO:0000313" key="10">
    <source>
        <dbReference type="Proteomes" id="UP001286313"/>
    </source>
</evidence>
<dbReference type="Pfam" id="PF12832">
    <property type="entry name" value="MFS_1_like"/>
    <property type="match status" value="1"/>
</dbReference>
<evidence type="ECO:0000256" key="5">
    <source>
        <dbReference type="ARBA" id="ARBA00023136"/>
    </source>
</evidence>
<feature type="transmembrane region" description="Helical" evidence="7">
    <location>
        <begin position="612"/>
        <end position="632"/>
    </location>
</feature>
<dbReference type="InterPro" id="IPR036259">
    <property type="entry name" value="MFS_trans_sf"/>
</dbReference>
<dbReference type="GO" id="GO:0016020">
    <property type="term" value="C:membrane"/>
    <property type="evidence" value="ECO:0007669"/>
    <property type="project" value="UniProtKB-SubCell"/>
</dbReference>
<dbReference type="AlphaFoldDB" id="A0AAE1FZN8"/>
<keyword evidence="3 7" id="KW-0812">Transmembrane</keyword>
<keyword evidence="10" id="KW-1185">Reference proteome</keyword>
<evidence type="ECO:0000256" key="4">
    <source>
        <dbReference type="ARBA" id="ARBA00022989"/>
    </source>
</evidence>
<feature type="transmembrane region" description="Helical" evidence="7">
    <location>
        <begin position="454"/>
        <end position="476"/>
    </location>
</feature>
<feature type="transmembrane region" description="Helical" evidence="7">
    <location>
        <begin position="87"/>
        <end position="110"/>
    </location>
</feature>
<comment type="caution">
    <text evidence="9">The sequence shown here is derived from an EMBL/GenBank/DDBJ whole genome shotgun (WGS) entry which is preliminary data.</text>
</comment>
<protein>
    <recommendedName>
        <fullName evidence="8">Major facilitator superfamily associated domain-containing protein</fullName>
    </recommendedName>
</protein>
<dbReference type="InterPro" id="IPR051717">
    <property type="entry name" value="MFS_MFSD6"/>
</dbReference>
<evidence type="ECO:0000256" key="2">
    <source>
        <dbReference type="ARBA" id="ARBA00005241"/>
    </source>
</evidence>
<feature type="transmembrane region" description="Helical" evidence="7">
    <location>
        <begin position="347"/>
        <end position="368"/>
    </location>
</feature>
<accession>A0AAE1FZN8</accession>
<proteinExistence type="inferred from homology"/>
<feature type="compositionally biased region" description="Basic and acidic residues" evidence="6">
    <location>
        <begin position="19"/>
        <end position="49"/>
    </location>
</feature>
<keyword evidence="5 7" id="KW-0472">Membrane</keyword>
<feature type="transmembrane region" description="Helical" evidence="7">
    <location>
        <begin position="488"/>
        <end position="507"/>
    </location>
</feature>